<evidence type="ECO:0000313" key="2">
    <source>
        <dbReference type="Proteomes" id="UP000824056"/>
    </source>
</evidence>
<organism evidence="1 2">
    <name type="scientific">Candidatus Blautia pullicola</name>
    <dbReference type="NCBI Taxonomy" id="2838498"/>
    <lineage>
        <taxon>Bacteria</taxon>
        <taxon>Bacillati</taxon>
        <taxon>Bacillota</taxon>
        <taxon>Clostridia</taxon>
        <taxon>Lachnospirales</taxon>
        <taxon>Lachnospiraceae</taxon>
        <taxon>Blautia</taxon>
    </lineage>
</organism>
<dbReference type="InterPro" id="IPR041492">
    <property type="entry name" value="HAD_2"/>
</dbReference>
<dbReference type="AlphaFoldDB" id="A0A9D2JS57"/>
<protein>
    <submittedName>
        <fullName evidence="1">HAD family hydrolase</fullName>
    </submittedName>
</protein>
<dbReference type="InterPro" id="IPR050155">
    <property type="entry name" value="HAD-like_hydrolase_sf"/>
</dbReference>
<dbReference type="PRINTS" id="PR00413">
    <property type="entry name" value="HADHALOGNASE"/>
</dbReference>
<sequence>MYKACIFDLDGTIADTVESIAYVGNKTLRHFGLPEIPVKDYNFYAGNGADQLVKNMLQAVSGGDKADYEQVRSLYRRWFQENPLYHVKPFDGILPLLEGLKEQGMKIAVLSNKPHEAALEVVGSIFGKERFHAVQGQTASIPRKPSPIGALALAESLGVKPEECLYVGDTDTDMDTGHRAGMFTVGVTWGFRPRKELEEHEADLIVDTPGEILELVKKDRNLG</sequence>
<dbReference type="SFLD" id="SFLDG01135">
    <property type="entry name" value="C1.5.6:_HAD__Beta-PGM__Phospha"/>
    <property type="match status" value="1"/>
</dbReference>
<dbReference type="InterPro" id="IPR023198">
    <property type="entry name" value="PGP-like_dom2"/>
</dbReference>
<dbReference type="Gene3D" id="1.10.150.240">
    <property type="entry name" value="Putative phosphatase, domain 2"/>
    <property type="match status" value="1"/>
</dbReference>
<reference evidence="1" key="1">
    <citation type="journal article" date="2021" name="PeerJ">
        <title>Extensive microbial diversity within the chicken gut microbiome revealed by metagenomics and culture.</title>
        <authorList>
            <person name="Gilroy R."/>
            <person name="Ravi A."/>
            <person name="Getino M."/>
            <person name="Pursley I."/>
            <person name="Horton D.L."/>
            <person name="Alikhan N.F."/>
            <person name="Baker D."/>
            <person name="Gharbi K."/>
            <person name="Hall N."/>
            <person name="Watson M."/>
            <person name="Adriaenssens E.M."/>
            <person name="Foster-Nyarko E."/>
            <person name="Jarju S."/>
            <person name="Secka A."/>
            <person name="Antonio M."/>
            <person name="Oren A."/>
            <person name="Chaudhuri R.R."/>
            <person name="La Ragione R."/>
            <person name="Hildebrand F."/>
            <person name="Pallen M.J."/>
        </authorList>
    </citation>
    <scope>NUCLEOTIDE SEQUENCE</scope>
    <source>
        <strain evidence="1">1068</strain>
    </source>
</reference>
<gene>
    <name evidence="1" type="ORF">H9809_02325</name>
</gene>
<dbReference type="InterPro" id="IPR023214">
    <property type="entry name" value="HAD_sf"/>
</dbReference>
<proteinExistence type="predicted"/>
<evidence type="ECO:0000313" key="1">
    <source>
        <dbReference type="EMBL" id="HIZ64733.1"/>
    </source>
</evidence>
<reference evidence="1" key="2">
    <citation type="submission" date="2021-04" db="EMBL/GenBank/DDBJ databases">
        <authorList>
            <person name="Gilroy R."/>
        </authorList>
    </citation>
    <scope>NUCLEOTIDE SEQUENCE</scope>
    <source>
        <strain evidence="1">1068</strain>
    </source>
</reference>
<name>A0A9D2JS57_9FIRM</name>
<dbReference type="NCBIfam" id="TIGR01549">
    <property type="entry name" value="HAD-SF-IA-v1"/>
    <property type="match status" value="1"/>
</dbReference>
<dbReference type="InterPro" id="IPR006439">
    <property type="entry name" value="HAD-SF_hydro_IA"/>
</dbReference>
<dbReference type="Pfam" id="PF13419">
    <property type="entry name" value="HAD_2"/>
    <property type="match status" value="1"/>
</dbReference>
<comment type="caution">
    <text evidence="1">The sequence shown here is derived from an EMBL/GenBank/DDBJ whole genome shotgun (WGS) entry which is preliminary data.</text>
</comment>
<keyword evidence="1" id="KW-0378">Hydrolase</keyword>
<accession>A0A9D2JS57</accession>
<dbReference type="Proteomes" id="UP000824056">
    <property type="component" value="Unassembled WGS sequence"/>
</dbReference>
<dbReference type="SFLD" id="SFLDG01129">
    <property type="entry name" value="C1.5:_HAD__Beta-PGM__Phosphata"/>
    <property type="match status" value="1"/>
</dbReference>
<dbReference type="GO" id="GO:0006281">
    <property type="term" value="P:DNA repair"/>
    <property type="evidence" value="ECO:0007669"/>
    <property type="project" value="TreeGrafter"/>
</dbReference>
<dbReference type="EMBL" id="DXBG01000052">
    <property type="protein sequence ID" value="HIZ64733.1"/>
    <property type="molecule type" value="Genomic_DNA"/>
</dbReference>
<dbReference type="GO" id="GO:0005829">
    <property type="term" value="C:cytosol"/>
    <property type="evidence" value="ECO:0007669"/>
    <property type="project" value="TreeGrafter"/>
</dbReference>
<dbReference type="SFLD" id="SFLDS00003">
    <property type="entry name" value="Haloacid_Dehalogenase"/>
    <property type="match status" value="1"/>
</dbReference>
<dbReference type="InterPro" id="IPR036412">
    <property type="entry name" value="HAD-like_sf"/>
</dbReference>
<dbReference type="NCBIfam" id="TIGR01509">
    <property type="entry name" value="HAD-SF-IA-v3"/>
    <property type="match status" value="1"/>
</dbReference>
<dbReference type="PANTHER" id="PTHR43434">
    <property type="entry name" value="PHOSPHOGLYCOLATE PHOSPHATASE"/>
    <property type="match status" value="1"/>
</dbReference>
<dbReference type="FunFam" id="3.40.50.1000:FF:000022">
    <property type="entry name" value="Phosphoglycolate phosphatase"/>
    <property type="match status" value="1"/>
</dbReference>
<dbReference type="PANTHER" id="PTHR43434:SF1">
    <property type="entry name" value="PHOSPHOGLYCOLATE PHOSPHATASE"/>
    <property type="match status" value="1"/>
</dbReference>
<dbReference type="Gene3D" id="3.40.50.1000">
    <property type="entry name" value="HAD superfamily/HAD-like"/>
    <property type="match status" value="1"/>
</dbReference>
<dbReference type="GO" id="GO:0008967">
    <property type="term" value="F:phosphoglycolate phosphatase activity"/>
    <property type="evidence" value="ECO:0007669"/>
    <property type="project" value="TreeGrafter"/>
</dbReference>
<dbReference type="SUPFAM" id="SSF56784">
    <property type="entry name" value="HAD-like"/>
    <property type="match status" value="1"/>
</dbReference>